<dbReference type="Proteomes" id="UP000024635">
    <property type="component" value="Unassembled WGS sequence"/>
</dbReference>
<feature type="repeat" description="ANK" evidence="13">
    <location>
        <begin position="157"/>
        <end position="189"/>
    </location>
</feature>
<keyword evidence="12" id="KW-0407">Ion channel</keyword>
<feature type="transmembrane region" description="Helical" evidence="14">
    <location>
        <begin position="665"/>
        <end position="687"/>
    </location>
</feature>
<evidence type="ECO:0000256" key="2">
    <source>
        <dbReference type="ARBA" id="ARBA00022448"/>
    </source>
</evidence>
<evidence type="ECO:0000313" key="16">
    <source>
        <dbReference type="EMBL" id="EYB95018.1"/>
    </source>
</evidence>
<dbReference type="Gene3D" id="1.10.287.70">
    <property type="match status" value="1"/>
</dbReference>
<protein>
    <recommendedName>
        <fullName evidence="15">Ion transport domain-containing protein</fullName>
    </recommendedName>
</protein>
<keyword evidence="4" id="KW-0109">Calcium transport</keyword>
<dbReference type="Pfam" id="PF00023">
    <property type="entry name" value="Ank"/>
    <property type="match status" value="1"/>
</dbReference>
<keyword evidence="7" id="KW-0677">Repeat</keyword>
<evidence type="ECO:0000256" key="7">
    <source>
        <dbReference type="ARBA" id="ARBA00022737"/>
    </source>
</evidence>
<organism evidence="16 17">
    <name type="scientific">Ancylostoma ceylanicum</name>
    <dbReference type="NCBI Taxonomy" id="53326"/>
    <lineage>
        <taxon>Eukaryota</taxon>
        <taxon>Metazoa</taxon>
        <taxon>Ecdysozoa</taxon>
        <taxon>Nematoda</taxon>
        <taxon>Chromadorea</taxon>
        <taxon>Rhabditida</taxon>
        <taxon>Rhabditina</taxon>
        <taxon>Rhabditomorpha</taxon>
        <taxon>Strongyloidea</taxon>
        <taxon>Ancylostomatidae</taxon>
        <taxon>Ancylostomatinae</taxon>
        <taxon>Ancylostoma</taxon>
    </lineage>
</organism>
<dbReference type="InterPro" id="IPR002110">
    <property type="entry name" value="Ankyrin_rpt"/>
</dbReference>
<evidence type="ECO:0000259" key="15">
    <source>
        <dbReference type="Pfam" id="PF00520"/>
    </source>
</evidence>
<sequence>MIIYLFTHLFVYLFIYYTSRRAVKSYLYNGGKGKLVSISELVKRRNKQRNAQLGALRRKKGRGKSGPNILDDINQDRLDASDFLKALKILDGASARGMKAFKYRELVWDIEQRGKMGENLLHICLLHNTADMNELAKQIVIRFPKIINDIFISEDYYGLSPLHQAIVNEDVGMVYFLCKKGADVHQRCYGSFFCADDQKASRTDSLEHEWVDLVQNTRYTGQMYWGELPLSFAACTNNQDCFRLLRAFKADPNMTDTNGNTVLHLTVIHDLPEMFTLAYSSGASLSLKNNLKLTPMALAVRLANKRMFSLILECEMDIVWRYGNIVCKAYPLLEIDTIREEDGGLNPNSVLANVVYGDKSCHLDFFDGLLEELLERKWEAFAKRRLFQSLFGYLWFLLVFYVAFMTRDVIESYVPENEDSLANISSFDDVIVTVQHLAHLESGRHDALQGQCHLWKYTESRKQMLRFCCEMLTLLAVVIRTTKDVVDMQQIGLKRWWIAISAFPEKVLHKAAQLILLLIVPVRTACFVHPVMLLLDNVMTIAVVLMTTMHFLFYCRGMKFVGPFVLMVYKIIVGDMLRFLLIYSVFILGFAQAFYVIFHSCEMAETDYRKKHGLHDDDDYKGRFENIMDSPREALMRMIIMSVGEFGAVYKNLNDCKSRVALQGKIFFTIYELLVTLMLLNLLIAMMTRTYEKIAETEKEWKRQWAQVILMLEQSLTNAERLMAIYSYSRPLRSDKARRAFVVRLKSDRKAESPQKVEFIRKKHSIRLSQSSHLHVAGPVI</sequence>
<dbReference type="EMBL" id="JARK01001500">
    <property type="protein sequence ID" value="EYB95018.1"/>
    <property type="molecule type" value="Genomic_DNA"/>
</dbReference>
<dbReference type="InterPro" id="IPR005821">
    <property type="entry name" value="Ion_trans_dom"/>
</dbReference>
<keyword evidence="3" id="KW-1003">Cell membrane</keyword>
<feature type="transmembrane region" description="Helical" evidence="14">
    <location>
        <begin position="538"/>
        <end position="555"/>
    </location>
</feature>
<keyword evidence="9 14" id="KW-1133">Transmembrane helix</keyword>
<dbReference type="Pfam" id="PF12796">
    <property type="entry name" value="Ank_2"/>
    <property type="match status" value="1"/>
</dbReference>
<feature type="transmembrane region" description="Helical" evidence="14">
    <location>
        <begin position="576"/>
        <end position="598"/>
    </location>
</feature>
<dbReference type="PANTHER" id="PTHR10582:SF22">
    <property type="entry name" value="ION TRANSPORT DOMAIN-CONTAINING PROTEIN"/>
    <property type="match status" value="1"/>
</dbReference>
<evidence type="ECO:0000256" key="3">
    <source>
        <dbReference type="ARBA" id="ARBA00022475"/>
    </source>
</evidence>
<feature type="transmembrane region" description="Helical" evidence="14">
    <location>
        <begin position="514"/>
        <end position="532"/>
    </location>
</feature>
<proteinExistence type="predicted"/>
<name>A0A016SWD9_9BILA</name>
<evidence type="ECO:0000256" key="14">
    <source>
        <dbReference type="SAM" id="Phobius"/>
    </source>
</evidence>
<accession>A0A016SWD9</accession>
<evidence type="ECO:0000256" key="13">
    <source>
        <dbReference type="PROSITE-ProRule" id="PRU00023"/>
    </source>
</evidence>
<comment type="subcellular location">
    <subcellularLocation>
        <location evidence="1">Cell membrane</location>
        <topology evidence="1">Multi-pass membrane protein</topology>
    </subcellularLocation>
</comment>
<dbReference type="SMART" id="SM00248">
    <property type="entry name" value="ANK"/>
    <property type="match status" value="5"/>
</dbReference>
<feature type="transmembrane region" description="Helical" evidence="14">
    <location>
        <begin position="386"/>
        <end position="404"/>
    </location>
</feature>
<dbReference type="PROSITE" id="PS50297">
    <property type="entry name" value="ANK_REP_REGION"/>
    <property type="match status" value="1"/>
</dbReference>
<evidence type="ECO:0000256" key="5">
    <source>
        <dbReference type="ARBA" id="ARBA00022673"/>
    </source>
</evidence>
<dbReference type="Pfam" id="PF00520">
    <property type="entry name" value="Ion_trans"/>
    <property type="match status" value="1"/>
</dbReference>
<dbReference type="PANTHER" id="PTHR10582">
    <property type="entry name" value="TRANSIENT RECEPTOR POTENTIAL ION CHANNEL PROTEIN"/>
    <property type="match status" value="1"/>
</dbReference>
<dbReference type="GO" id="GO:0005262">
    <property type="term" value="F:calcium channel activity"/>
    <property type="evidence" value="ECO:0007669"/>
    <property type="project" value="UniProtKB-KW"/>
</dbReference>
<keyword evidence="11 14" id="KW-0472">Membrane</keyword>
<evidence type="ECO:0000256" key="10">
    <source>
        <dbReference type="ARBA" id="ARBA00023065"/>
    </source>
</evidence>
<dbReference type="OrthoDB" id="533508at2759"/>
<evidence type="ECO:0000256" key="4">
    <source>
        <dbReference type="ARBA" id="ARBA00022568"/>
    </source>
</evidence>
<keyword evidence="17" id="KW-1185">Reference proteome</keyword>
<keyword evidence="2" id="KW-0813">Transport</keyword>
<comment type="caution">
    <text evidence="16">The sequence shown here is derived from an EMBL/GenBank/DDBJ whole genome shotgun (WGS) entry which is preliminary data.</text>
</comment>
<evidence type="ECO:0000256" key="8">
    <source>
        <dbReference type="ARBA" id="ARBA00022837"/>
    </source>
</evidence>
<dbReference type="GO" id="GO:0098703">
    <property type="term" value="P:calcium ion import across plasma membrane"/>
    <property type="evidence" value="ECO:0007669"/>
    <property type="project" value="TreeGrafter"/>
</dbReference>
<dbReference type="PROSITE" id="PS50088">
    <property type="entry name" value="ANK_REPEAT"/>
    <property type="match status" value="2"/>
</dbReference>
<evidence type="ECO:0000313" key="17">
    <source>
        <dbReference type="Proteomes" id="UP000024635"/>
    </source>
</evidence>
<gene>
    <name evidence="16" type="primary">Acey_s0164.g3518</name>
    <name evidence="16" type="ORF">Y032_0164g3518</name>
</gene>
<reference evidence="17" key="1">
    <citation type="journal article" date="2015" name="Nat. Genet.">
        <title>The genome and transcriptome of the zoonotic hookworm Ancylostoma ceylanicum identify infection-specific gene families.</title>
        <authorList>
            <person name="Schwarz E.M."/>
            <person name="Hu Y."/>
            <person name="Antoshechkin I."/>
            <person name="Miller M.M."/>
            <person name="Sternberg P.W."/>
            <person name="Aroian R.V."/>
        </authorList>
    </citation>
    <scope>NUCLEOTIDE SEQUENCE</scope>
    <source>
        <strain evidence="17">HY135</strain>
    </source>
</reference>
<dbReference type="AlphaFoldDB" id="A0A016SWD9"/>
<keyword evidence="8" id="KW-0106">Calcium</keyword>
<evidence type="ECO:0000256" key="9">
    <source>
        <dbReference type="ARBA" id="ARBA00022989"/>
    </source>
</evidence>
<dbReference type="SUPFAM" id="SSF48403">
    <property type="entry name" value="Ankyrin repeat"/>
    <property type="match status" value="1"/>
</dbReference>
<evidence type="ECO:0000256" key="12">
    <source>
        <dbReference type="ARBA" id="ARBA00023303"/>
    </source>
</evidence>
<keyword evidence="13" id="KW-0040">ANK repeat</keyword>
<dbReference type="GO" id="GO:0005886">
    <property type="term" value="C:plasma membrane"/>
    <property type="evidence" value="ECO:0007669"/>
    <property type="project" value="UniProtKB-SubCell"/>
</dbReference>
<dbReference type="FunFam" id="1.25.40.20:FF:000181">
    <property type="entry name" value="Nanchung, isoform A"/>
    <property type="match status" value="1"/>
</dbReference>
<keyword evidence="6 14" id="KW-0812">Transmembrane</keyword>
<evidence type="ECO:0000256" key="1">
    <source>
        <dbReference type="ARBA" id="ARBA00004651"/>
    </source>
</evidence>
<keyword evidence="10" id="KW-0406">Ion transport</keyword>
<evidence type="ECO:0000256" key="11">
    <source>
        <dbReference type="ARBA" id="ARBA00023136"/>
    </source>
</evidence>
<dbReference type="Gene3D" id="1.25.40.20">
    <property type="entry name" value="Ankyrin repeat-containing domain"/>
    <property type="match status" value="1"/>
</dbReference>
<dbReference type="InterPro" id="IPR036770">
    <property type="entry name" value="Ankyrin_rpt-contain_sf"/>
</dbReference>
<dbReference type="InterPro" id="IPR024862">
    <property type="entry name" value="TRPV"/>
</dbReference>
<feature type="repeat" description="ANK" evidence="13">
    <location>
        <begin position="258"/>
        <end position="290"/>
    </location>
</feature>
<feature type="domain" description="Ion transport" evidence="15">
    <location>
        <begin position="547"/>
        <end position="698"/>
    </location>
</feature>
<keyword evidence="5" id="KW-0107">Calcium channel</keyword>
<evidence type="ECO:0000256" key="6">
    <source>
        <dbReference type="ARBA" id="ARBA00022692"/>
    </source>
</evidence>